<evidence type="ECO:0000256" key="2">
    <source>
        <dbReference type="ARBA" id="ARBA00022857"/>
    </source>
</evidence>
<evidence type="ECO:0000313" key="5">
    <source>
        <dbReference type="Proteomes" id="UP001152049"/>
    </source>
</evidence>
<dbReference type="SUPFAM" id="SSF51735">
    <property type="entry name" value="NAD(P)-binding Rossmann-fold domains"/>
    <property type="match status" value="1"/>
</dbReference>
<evidence type="ECO:0000256" key="3">
    <source>
        <dbReference type="ARBA" id="ARBA00023002"/>
    </source>
</evidence>
<organism evidence="4 5">
    <name type="scientific">Fusarium torreyae</name>
    <dbReference type="NCBI Taxonomy" id="1237075"/>
    <lineage>
        <taxon>Eukaryota</taxon>
        <taxon>Fungi</taxon>
        <taxon>Dikarya</taxon>
        <taxon>Ascomycota</taxon>
        <taxon>Pezizomycotina</taxon>
        <taxon>Sordariomycetes</taxon>
        <taxon>Hypocreomycetidae</taxon>
        <taxon>Hypocreales</taxon>
        <taxon>Nectriaceae</taxon>
        <taxon>Fusarium</taxon>
    </lineage>
</organism>
<reference evidence="4" key="1">
    <citation type="submission" date="2022-09" db="EMBL/GenBank/DDBJ databases">
        <title>Fusarium specimens isolated from Avocado Roots.</title>
        <authorList>
            <person name="Stajich J."/>
            <person name="Roper C."/>
            <person name="Heimlech-Rivalta G."/>
        </authorList>
    </citation>
    <scope>NUCLEOTIDE SEQUENCE</scope>
    <source>
        <strain evidence="4">CF00136</strain>
    </source>
</reference>
<dbReference type="AlphaFoldDB" id="A0A9W8VB87"/>
<dbReference type="GO" id="GO:0016491">
    <property type="term" value="F:oxidoreductase activity"/>
    <property type="evidence" value="ECO:0007669"/>
    <property type="project" value="UniProtKB-KW"/>
</dbReference>
<gene>
    <name evidence="4" type="ORF">NW762_010796</name>
</gene>
<evidence type="ECO:0008006" key="6">
    <source>
        <dbReference type="Google" id="ProtNLM"/>
    </source>
</evidence>
<evidence type="ECO:0000313" key="4">
    <source>
        <dbReference type="EMBL" id="KAJ4252890.1"/>
    </source>
</evidence>
<comment type="caution">
    <text evidence="4">The sequence shown here is derived from an EMBL/GenBank/DDBJ whole genome shotgun (WGS) entry which is preliminary data.</text>
</comment>
<accession>A0A9W8VB87</accession>
<keyword evidence="3" id="KW-0560">Oxidoreductase</keyword>
<sequence>MSPSFNPAADIPSLSGKVVLVTGGNIGLGKQSIVELARHNPAQIWLAARDLAKAEAAVTDIQKIVPGAPITILKLDLSSVESVKEAAATLLSTATRLDILMLNAGIMATPPGLTQEGYEIQFGTNHVGHALFTKLLLPLLVKTASQPQTDVRVVVLSSHAHNMVPAGGIDYNSLKSEATQFNTWTRYGQSKLANALFARSLARRYPQLRVSSLTPGNVDTNLASTWLDSSLLLRAAKVVFFPVLRVFVSTVEQGALNQLWASVSDSVVSGEYYAPVGIHGKASQFATDDQLADRLWEWTEKELESYE</sequence>
<dbReference type="Pfam" id="PF00106">
    <property type="entry name" value="adh_short"/>
    <property type="match status" value="1"/>
</dbReference>
<dbReference type="Proteomes" id="UP001152049">
    <property type="component" value="Unassembled WGS sequence"/>
</dbReference>
<dbReference type="OrthoDB" id="191139at2759"/>
<keyword evidence="5" id="KW-1185">Reference proteome</keyword>
<proteinExistence type="inferred from homology"/>
<name>A0A9W8VB87_9HYPO</name>
<protein>
    <recommendedName>
        <fullName evidence="6">Oxidoreductase</fullName>
    </recommendedName>
</protein>
<keyword evidence="2" id="KW-0521">NADP</keyword>
<dbReference type="PANTHER" id="PTHR24320">
    <property type="entry name" value="RETINOL DEHYDROGENASE"/>
    <property type="match status" value="1"/>
</dbReference>
<dbReference type="EMBL" id="JAOQAZ010000025">
    <property type="protein sequence ID" value="KAJ4252890.1"/>
    <property type="molecule type" value="Genomic_DNA"/>
</dbReference>
<dbReference type="PRINTS" id="PR00081">
    <property type="entry name" value="GDHRDH"/>
</dbReference>
<comment type="similarity">
    <text evidence="1">Belongs to the short-chain dehydrogenases/reductases (SDR) family.</text>
</comment>
<dbReference type="PANTHER" id="PTHR24320:SF282">
    <property type="entry name" value="WW DOMAIN-CONTAINING OXIDOREDUCTASE"/>
    <property type="match status" value="1"/>
</dbReference>
<dbReference type="InterPro" id="IPR036291">
    <property type="entry name" value="NAD(P)-bd_dom_sf"/>
</dbReference>
<evidence type="ECO:0000256" key="1">
    <source>
        <dbReference type="ARBA" id="ARBA00006484"/>
    </source>
</evidence>
<dbReference type="InterPro" id="IPR002347">
    <property type="entry name" value="SDR_fam"/>
</dbReference>
<dbReference type="Gene3D" id="3.40.50.720">
    <property type="entry name" value="NAD(P)-binding Rossmann-like Domain"/>
    <property type="match status" value="1"/>
</dbReference>